<reference evidence="1" key="1">
    <citation type="submission" date="2020-08" db="EMBL/GenBank/DDBJ databases">
        <title>Genomic Encyclopedia of Type Strains, Phase IV (KMG-V): Genome sequencing to study the core and pangenomes of soil and plant-associated prokaryotes.</title>
        <authorList>
            <person name="Whitman W."/>
        </authorList>
    </citation>
    <scope>NUCLEOTIDE SEQUENCE</scope>
    <source>
        <strain evidence="1">M8UP15</strain>
    </source>
</reference>
<dbReference type="Proteomes" id="UP000569005">
    <property type="component" value="Unassembled WGS sequence"/>
</dbReference>
<name>A0ACC5NXK6_9BACT</name>
<protein>
    <submittedName>
        <fullName evidence="1">Uncharacterized protein</fullName>
    </submittedName>
</protein>
<proteinExistence type="predicted"/>
<evidence type="ECO:0000313" key="2">
    <source>
        <dbReference type="Proteomes" id="UP000569005"/>
    </source>
</evidence>
<evidence type="ECO:0000313" key="1">
    <source>
        <dbReference type="EMBL" id="MBB5339315.1"/>
    </source>
</evidence>
<comment type="caution">
    <text evidence="1">The sequence shown here is derived from an EMBL/GenBank/DDBJ whole genome shotgun (WGS) entry which is preliminary data.</text>
</comment>
<sequence length="183" mass="20199">MRLHRYFLVLLASLSAVYFAKADTIDFTVTITQQNFLQNIPVGTVYTGFVHYDGSIDPNFTGVPPTLTSYGFDFPSAPSSLSDFKWEFVQRTAVGQPLFAELMYVDPFDPAASFDITNTIFQTILPYAQTVDSVTYRVEETGTVSYSYVADTPPAVPEPASFLLVGTGLLAALNLRRLRNTPA</sequence>
<keyword evidence="2" id="KW-1185">Reference proteome</keyword>
<accession>A0ACC5NXK6</accession>
<gene>
    <name evidence="1" type="ORF">HDF13_001648</name>
</gene>
<dbReference type="EMBL" id="JACHEA010000001">
    <property type="protein sequence ID" value="MBB5339315.1"/>
    <property type="molecule type" value="Genomic_DNA"/>
</dbReference>
<organism evidence="1 2">
    <name type="scientific">Tunturiibacter gelidiferens</name>
    <dbReference type="NCBI Taxonomy" id="3069689"/>
    <lineage>
        <taxon>Bacteria</taxon>
        <taxon>Pseudomonadati</taxon>
        <taxon>Acidobacteriota</taxon>
        <taxon>Terriglobia</taxon>
        <taxon>Terriglobales</taxon>
        <taxon>Acidobacteriaceae</taxon>
        <taxon>Tunturiibacter</taxon>
    </lineage>
</organism>